<comment type="caution">
    <text evidence="1">The sequence shown here is derived from an EMBL/GenBank/DDBJ whole genome shotgun (WGS) entry which is preliminary data.</text>
</comment>
<name>A0AA35SH11_GEOBA</name>
<accession>A0AA35SH11</accession>
<dbReference type="AlphaFoldDB" id="A0AA35SH11"/>
<evidence type="ECO:0000313" key="2">
    <source>
        <dbReference type="Proteomes" id="UP001174909"/>
    </source>
</evidence>
<sequence>MISDNQTLFPMVMSTLYNYELGKPEPEDLKVVVQKINSHIKLRFPEDFPFYIILAYKFHLKLGIKYHQGECQKFINMCICEMETAASCIIAERLTRFLSGEEIRVMFHQRDSKEMTFSVFSLFEKACIDMCEISSDRLSDKYFYKRMLWVSLAVKVKSKICNHIPKECELLMDYFPSSRCQLVMNENLVDSVKSGVVFLETIGLPKEFSGGLIYHIIGSYHKELCFFQYLRWGLGFLNSIKDIWSEHDAKNSGQIKEELWKWLQLLLELIDVTLGQAIKQLEIIIRGKGVAKECSKNINKRVVASVREKFSQLTIRKFAPLYEAFDIWPTELVIEYLNQYKLEKGMRIIDPYWIQLLKMVSKRYSGENSPYFITNFLLSVGVSYQEDGRADMFILDLLSLDVPGLLAKGVSEKEDLDNFKSFLQKSIEKHDLQNRLLHHIIGLMDTFNTEKDDFQDLVLAAVGEEVVPDFTQKWRCAPAGAALAIIEKSVKELCQNWNITVISTKQGFCWGVVARFCVKVPLDEHNLQWLNDNVHIINLLCRIFGVSAHRKGDMHLFEPSTEECGDQRVYVSNYINSIHLSGKYGSNVQ</sequence>
<dbReference type="EMBL" id="CASHTH010002449">
    <property type="protein sequence ID" value="CAI8029945.1"/>
    <property type="molecule type" value="Genomic_DNA"/>
</dbReference>
<reference evidence="1" key="1">
    <citation type="submission" date="2023-03" db="EMBL/GenBank/DDBJ databases">
        <authorList>
            <person name="Steffen K."/>
            <person name="Cardenas P."/>
        </authorList>
    </citation>
    <scope>NUCLEOTIDE SEQUENCE</scope>
</reference>
<dbReference type="Proteomes" id="UP001174909">
    <property type="component" value="Unassembled WGS sequence"/>
</dbReference>
<proteinExistence type="predicted"/>
<keyword evidence="2" id="KW-1185">Reference proteome</keyword>
<gene>
    <name evidence="1" type="ORF">GBAR_LOCUS16995</name>
</gene>
<evidence type="ECO:0000313" key="1">
    <source>
        <dbReference type="EMBL" id="CAI8029945.1"/>
    </source>
</evidence>
<organism evidence="1 2">
    <name type="scientific">Geodia barretti</name>
    <name type="common">Barrett's horny sponge</name>
    <dbReference type="NCBI Taxonomy" id="519541"/>
    <lineage>
        <taxon>Eukaryota</taxon>
        <taxon>Metazoa</taxon>
        <taxon>Porifera</taxon>
        <taxon>Demospongiae</taxon>
        <taxon>Heteroscleromorpha</taxon>
        <taxon>Tetractinellida</taxon>
        <taxon>Astrophorina</taxon>
        <taxon>Geodiidae</taxon>
        <taxon>Geodia</taxon>
    </lineage>
</organism>
<protein>
    <submittedName>
        <fullName evidence="1">Uncharacterized protein</fullName>
    </submittedName>
</protein>